<gene>
    <name evidence="2" type="ORF">BN000_01024</name>
</gene>
<name>A0A0U1NSW2_9BACI</name>
<feature type="transmembrane region" description="Helical" evidence="1">
    <location>
        <begin position="52"/>
        <end position="71"/>
    </location>
</feature>
<sequence length="77" mass="8919">MEWFRVFAILGLIFFIIGISQVYLLKKELKNIDKEQIMPDEFADQWEKRLSLGNVFIILGAILGGIATLLLDFKFIL</sequence>
<proteinExistence type="predicted"/>
<keyword evidence="1" id="KW-1133">Transmembrane helix</keyword>
<dbReference type="AlphaFoldDB" id="A0A0U1NSW2"/>
<evidence type="ECO:0000256" key="1">
    <source>
        <dbReference type="SAM" id="Phobius"/>
    </source>
</evidence>
<evidence type="ECO:0000313" key="2">
    <source>
        <dbReference type="EMBL" id="CRK81126.1"/>
    </source>
</evidence>
<keyword evidence="1" id="KW-0472">Membrane</keyword>
<feature type="transmembrane region" description="Helical" evidence="1">
    <location>
        <begin position="6"/>
        <end position="25"/>
    </location>
</feature>
<organism evidence="2 3">
    <name type="scientific">Neobacillus massiliamazoniensis</name>
    <dbReference type="NCBI Taxonomy" id="1499688"/>
    <lineage>
        <taxon>Bacteria</taxon>
        <taxon>Bacillati</taxon>
        <taxon>Bacillota</taxon>
        <taxon>Bacilli</taxon>
        <taxon>Bacillales</taxon>
        <taxon>Bacillaceae</taxon>
        <taxon>Neobacillus</taxon>
    </lineage>
</organism>
<dbReference type="EMBL" id="CVRB01000001">
    <property type="protein sequence ID" value="CRK81126.1"/>
    <property type="molecule type" value="Genomic_DNA"/>
</dbReference>
<dbReference type="Proteomes" id="UP000199087">
    <property type="component" value="Unassembled WGS sequence"/>
</dbReference>
<keyword evidence="3" id="KW-1185">Reference proteome</keyword>
<reference evidence="3" key="1">
    <citation type="submission" date="2015-05" db="EMBL/GenBank/DDBJ databases">
        <authorList>
            <person name="Urmite Genomes"/>
        </authorList>
    </citation>
    <scope>NUCLEOTIDE SEQUENCE [LARGE SCALE GENOMIC DNA]</scope>
    <source>
        <strain evidence="3">LF1</strain>
    </source>
</reference>
<protein>
    <submittedName>
        <fullName evidence="2">Uncharacterized protein</fullName>
    </submittedName>
</protein>
<keyword evidence="1" id="KW-0812">Transmembrane</keyword>
<evidence type="ECO:0000313" key="3">
    <source>
        <dbReference type="Proteomes" id="UP000199087"/>
    </source>
</evidence>
<dbReference type="RefSeq" id="WP_090631708.1">
    <property type="nucleotide sequence ID" value="NZ_CVRB01000001.1"/>
</dbReference>
<accession>A0A0U1NSW2</accession>